<dbReference type="RefSeq" id="WP_118929058.1">
    <property type="nucleotide sequence ID" value="NZ_QXGH01000051.1"/>
</dbReference>
<feature type="region of interest" description="Disordered" evidence="1">
    <location>
        <begin position="110"/>
        <end position="135"/>
    </location>
</feature>
<dbReference type="InterPro" id="IPR029068">
    <property type="entry name" value="Glyas_Bleomycin-R_OHBP_Dase"/>
</dbReference>
<dbReference type="SUPFAM" id="SSF54593">
    <property type="entry name" value="Glyoxalase/Bleomycin resistance protein/Dihydroxybiphenyl dioxygenase"/>
    <property type="match status" value="1"/>
</dbReference>
<dbReference type="Proteomes" id="UP000283644">
    <property type="component" value="Unassembled WGS sequence"/>
</dbReference>
<comment type="caution">
    <text evidence="3">The sequence shown here is derived from an EMBL/GenBank/DDBJ whole genome shotgun (WGS) entry which is preliminary data.</text>
</comment>
<dbReference type="InterPro" id="IPR004360">
    <property type="entry name" value="Glyas_Fos-R_dOase_dom"/>
</dbReference>
<dbReference type="AlphaFoldDB" id="A0A417XSF3"/>
<dbReference type="Gene3D" id="3.30.720.110">
    <property type="match status" value="1"/>
</dbReference>
<feature type="domain" description="VOC" evidence="2">
    <location>
        <begin position="14"/>
        <end position="132"/>
    </location>
</feature>
<evidence type="ECO:0000313" key="3">
    <source>
        <dbReference type="EMBL" id="RHW23283.1"/>
    </source>
</evidence>
<keyword evidence="4" id="KW-1185">Reference proteome</keyword>
<evidence type="ECO:0000313" key="4">
    <source>
        <dbReference type="Proteomes" id="UP000283644"/>
    </source>
</evidence>
<sequence>MTETRETSTTAAGVRLWAAMAFDDVDRMVEWLRVIGFREHATYRDEEGRVAHAEWVWPGGGGIMFGARRDDSPLHEPGKSGLYLVADDPDRVFDAAVAAGATVQRPMVDQEYGGRSGSVLDPEGNHWSFGSYQPS</sequence>
<reference evidence="3 4" key="1">
    <citation type="submission" date="2018-09" db="EMBL/GenBank/DDBJ databases">
        <title>Genome sequencing of Nocardioides immobilis CCTCC AB 2017083 for comparison to Nocardioides silvaticus.</title>
        <authorList>
            <person name="Li C."/>
            <person name="Wang G."/>
        </authorList>
    </citation>
    <scope>NUCLEOTIDE SEQUENCE [LARGE SCALE GENOMIC DNA]</scope>
    <source>
        <strain evidence="3 4">CCTCC AB 2017083</strain>
    </source>
</reference>
<dbReference type="Pfam" id="PF00903">
    <property type="entry name" value="Glyoxalase"/>
    <property type="match status" value="1"/>
</dbReference>
<dbReference type="PROSITE" id="PS51819">
    <property type="entry name" value="VOC"/>
    <property type="match status" value="1"/>
</dbReference>
<name>A0A417XSF3_9ACTN</name>
<gene>
    <name evidence="3" type="ORF">D0Z08_30545</name>
</gene>
<proteinExistence type="predicted"/>
<accession>A0A417XSF3</accession>
<protein>
    <submittedName>
        <fullName evidence="3">Glyoxalase</fullName>
    </submittedName>
</protein>
<evidence type="ECO:0000256" key="1">
    <source>
        <dbReference type="SAM" id="MobiDB-lite"/>
    </source>
</evidence>
<evidence type="ECO:0000259" key="2">
    <source>
        <dbReference type="PROSITE" id="PS51819"/>
    </source>
</evidence>
<dbReference type="InterPro" id="IPR037523">
    <property type="entry name" value="VOC_core"/>
</dbReference>
<dbReference type="Gene3D" id="3.30.720.120">
    <property type="match status" value="1"/>
</dbReference>
<dbReference type="PANTHER" id="PTHR34109">
    <property type="entry name" value="BNAUNNG04460D PROTEIN-RELATED"/>
    <property type="match status" value="1"/>
</dbReference>
<dbReference type="OrthoDB" id="9809391at2"/>
<organism evidence="3 4">
    <name type="scientific">Nocardioides immobilis</name>
    <dbReference type="NCBI Taxonomy" id="2049295"/>
    <lineage>
        <taxon>Bacteria</taxon>
        <taxon>Bacillati</taxon>
        <taxon>Actinomycetota</taxon>
        <taxon>Actinomycetes</taxon>
        <taxon>Propionibacteriales</taxon>
        <taxon>Nocardioidaceae</taxon>
        <taxon>Nocardioides</taxon>
    </lineage>
</organism>
<dbReference type="EMBL" id="QXGH01000051">
    <property type="protein sequence ID" value="RHW23283.1"/>
    <property type="molecule type" value="Genomic_DNA"/>
</dbReference>
<dbReference type="PANTHER" id="PTHR34109:SF1">
    <property type="entry name" value="VOC DOMAIN-CONTAINING PROTEIN"/>
    <property type="match status" value="1"/>
</dbReference>